<keyword evidence="1" id="KW-0472">Membrane</keyword>
<dbReference type="AlphaFoldDB" id="A0AAW0K6J7"/>
<dbReference type="SUPFAM" id="SSF54211">
    <property type="entry name" value="Ribosomal protein S5 domain 2-like"/>
    <property type="match status" value="1"/>
</dbReference>
<gene>
    <name evidence="2" type="primary">RRP45B_0</name>
    <name evidence="2" type="ORF">CFP56_024009</name>
</gene>
<comment type="caution">
    <text evidence="2">The sequence shown here is derived from an EMBL/GenBank/DDBJ whole genome shotgun (WGS) entry which is preliminary data.</text>
</comment>
<dbReference type="EMBL" id="PKMF04000380">
    <property type="protein sequence ID" value="KAK7834934.1"/>
    <property type="molecule type" value="Genomic_DNA"/>
</dbReference>
<dbReference type="Proteomes" id="UP000237347">
    <property type="component" value="Unassembled WGS sequence"/>
</dbReference>
<keyword evidence="1" id="KW-0812">Transmembrane</keyword>
<evidence type="ECO:0000313" key="2">
    <source>
        <dbReference type="EMBL" id="KAK7834934.1"/>
    </source>
</evidence>
<keyword evidence="1" id="KW-1133">Transmembrane helix</keyword>
<proteinExistence type="predicted"/>
<organism evidence="2 3">
    <name type="scientific">Quercus suber</name>
    <name type="common">Cork oak</name>
    <dbReference type="NCBI Taxonomy" id="58331"/>
    <lineage>
        <taxon>Eukaryota</taxon>
        <taxon>Viridiplantae</taxon>
        <taxon>Streptophyta</taxon>
        <taxon>Embryophyta</taxon>
        <taxon>Tracheophyta</taxon>
        <taxon>Spermatophyta</taxon>
        <taxon>Magnoliopsida</taxon>
        <taxon>eudicotyledons</taxon>
        <taxon>Gunneridae</taxon>
        <taxon>Pentapetalae</taxon>
        <taxon>rosids</taxon>
        <taxon>fabids</taxon>
        <taxon>Fagales</taxon>
        <taxon>Fagaceae</taxon>
        <taxon>Quercus</taxon>
    </lineage>
</organism>
<protein>
    <submittedName>
        <fullName evidence="2">Exosome complex component rrp45b</fullName>
    </submittedName>
</protein>
<dbReference type="InterPro" id="IPR027408">
    <property type="entry name" value="PNPase/RNase_PH_dom_sf"/>
</dbReference>
<evidence type="ECO:0000256" key="1">
    <source>
        <dbReference type="SAM" id="Phobius"/>
    </source>
</evidence>
<accession>A0AAW0K6J7</accession>
<dbReference type="Gene3D" id="3.30.230.70">
    <property type="entry name" value="GHMP Kinase, N-terminal domain"/>
    <property type="match status" value="1"/>
</dbReference>
<keyword evidence="3" id="KW-1185">Reference proteome</keyword>
<sequence length="67" mass="8233">METRLANIWRLTVNEKKFIETALQSDLRIDGRRPFDFRNISIKFSRHCVFPLFQFHSFFVFFMLLLF</sequence>
<dbReference type="InterPro" id="IPR020568">
    <property type="entry name" value="Ribosomal_Su5_D2-typ_SF"/>
</dbReference>
<reference evidence="2 3" key="1">
    <citation type="journal article" date="2018" name="Sci. Data">
        <title>The draft genome sequence of cork oak.</title>
        <authorList>
            <person name="Ramos A.M."/>
            <person name="Usie A."/>
            <person name="Barbosa P."/>
            <person name="Barros P.M."/>
            <person name="Capote T."/>
            <person name="Chaves I."/>
            <person name="Simoes F."/>
            <person name="Abreu I."/>
            <person name="Carrasquinho I."/>
            <person name="Faro C."/>
            <person name="Guimaraes J.B."/>
            <person name="Mendonca D."/>
            <person name="Nobrega F."/>
            <person name="Rodrigues L."/>
            <person name="Saibo N.J.M."/>
            <person name="Varela M.C."/>
            <person name="Egas C."/>
            <person name="Matos J."/>
            <person name="Miguel C.M."/>
            <person name="Oliveira M.M."/>
            <person name="Ricardo C.P."/>
            <person name="Goncalves S."/>
        </authorList>
    </citation>
    <scope>NUCLEOTIDE SEQUENCE [LARGE SCALE GENOMIC DNA]</scope>
    <source>
        <strain evidence="3">cv. HL8</strain>
    </source>
</reference>
<feature type="transmembrane region" description="Helical" evidence="1">
    <location>
        <begin position="48"/>
        <end position="66"/>
    </location>
</feature>
<name>A0AAW0K6J7_QUESU</name>
<evidence type="ECO:0000313" key="3">
    <source>
        <dbReference type="Proteomes" id="UP000237347"/>
    </source>
</evidence>